<proteinExistence type="predicted"/>
<evidence type="ECO:0000313" key="2">
    <source>
        <dbReference type="Proteomes" id="UP001580430"/>
    </source>
</evidence>
<dbReference type="Proteomes" id="UP001580430">
    <property type="component" value="Unassembled WGS sequence"/>
</dbReference>
<comment type="caution">
    <text evidence="1">The sequence shown here is derived from an EMBL/GenBank/DDBJ whole genome shotgun (WGS) entry which is preliminary data.</text>
</comment>
<sequence length="132" mass="15725">MNLYEIKIEHYAPKDSQQGILTYLVANSDEDVYEWLKSDPKLDRDRWVYTPYKDNEDDENTYDIYGENYEVIGEESYKERMIRLRGEMNDESVELSDLYYGKTLYGWNLVKEDIKEEEIGSVKRLGISIHTC</sequence>
<accession>A0ABV5BUJ3</accession>
<dbReference type="EMBL" id="JBHIRY010000001">
    <property type="protein sequence ID" value="MFB5758954.1"/>
    <property type="molecule type" value="Genomic_DNA"/>
</dbReference>
<keyword evidence="2" id="KW-1185">Reference proteome</keyword>
<dbReference type="RefSeq" id="WP_375518206.1">
    <property type="nucleotide sequence ID" value="NZ_JBHIRY010000001.1"/>
</dbReference>
<evidence type="ECO:0000313" key="1">
    <source>
        <dbReference type="EMBL" id="MFB5758954.1"/>
    </source>
</evidence>
<organism evidence="1 2">
    <name type="scientific">Paenibacillus medicaginis</name>
    <dbReference type="NCBI Taxonomy" id="1470560"/>
    <lineage>
        <taxon>Bacteria</taxon>
        <taxon>Bacillati</taxon>
        <taxon>Bacillota</taxon>
        <taxon>Bacilli</taxon>
        <taxon>Bacillales</taxon>
        <taxon>Paenibacillaceae</taxon>
        <taxon>Paenibacillus</taxon>
    </lineage>
</organism>
<reference evidence="1 2" key="1">
    <citation type="submission" date="2024-09" db="EMBL/GenBank/DDBJ databases">
        <title>Paenibacillus zeirhizospherea sp. nov., isolated from surface of the maize (Zea mays) roots in a horticulture field, Hungary.</title>
        <authorList>
            <person name="Marton D."/>
            <person name="Farkas M."/>
            <person name="Bedics A."/>
            <person name="Toth E."/>
            <person name="Tancsics A."/>
            <person name="Boka K."/>
            <person name="Marati G."/>
            <person name="Kriszt B."/>
            <person name="Cserhati M."/>
        </authorList>
    </citation>
    <scope>NUCLEOTIDE SEQUENCE [LARGE SCALE GENOMIC DNA]</scope>
    <source>
        <strain evidence="1 2">JCM 18446</strain>
    </source>
</reference>
<protein>
    <submittedName>
        <fullName evidence="1">Uncharacterized protein</fullName>
    </submittedName>
</protein>
<gene>
    <name evidence="1" type="ORF">ACE5LO_00975</name>
</gene>
<name>A0ABV5BUJ3_9BACL</name>